<keyword evidence="1" id="KW-0472">Membrane</keyword>
<comment type="caution">
    <text evidence="2">The sequence shown here is derived from an EMBL/GenBank/DDBJ whole genome shotgun (WGS) entry which is preliminary data.</text>
</comment>
<accession>A0A4R1QVB4</accession>
<feature type="transmembrane region" description="Helical" evidence="1">
    <location>
        <begin position="97"/>
        <end position="121"/>
    </location>
</feature>
<gene>
    <name evidence="2" type="ORF">EDC14_104437</name>
</gene>
<organism evidence="2 3">
    <name type="scientific">Hydrogenispora ethanolica</name>
    <dbReference type="NCBI Taxonomy" id="1082276"/>
    <lineage>
        <taxon>Bacteria</taxon>
        <taxon>Bacillati</taxon>
        <taxon>Bacillota</taxon>
        <taxon>Hydrogenispora</taxon>
    </lineage>
</organism>
<dbReference type="OrthoDB" id="1797240at2"/>
<evidence type="ECO:0000313" key="2">
    <source>
        <dbReference type="EMBL" id="TCL57888.1"/>
    </source>
</evidence>
<evidence type="ECO:0000313" key="3">
    <source>
        <dbReference type="Proteomes" id="UP000295008"/>
    </source>
</evidence>
<dbReference type="RefSeq" id="WP_132017007.1">
    <property type="nucleotide sequence ID" value="NZ_SLUN01000044.1"/>
</dbReference>
<feature type="transmembrane region" description="Helical" evidence="1">
    <location>
        <begin position="31"/>
        <end position="51"/>
    </location>
</feature>
<evidence type="ECO:0000256" key="1">
    <source>
        <dbReference type="SAM" id="Phobius"/>
    </source>
</evidence>
<reference evidence="2 3" key="1">
    <citation type="submission" date="2019-03" db="EMBL/GenBank/DDBJ databases">
        <title>Genomic Encyclopedia of Type Strains, Phase IV (KMG-IV): sequencing the most valuable type-strain genomes for metagenomic binning, comparative biology and taxonomic classification.</title>
        <authorList>
            <person name="Goeker M."/>
        </authorList>
    </citation>
    <scope>NUCLEOTIDE SEQUENCE [LARGE SCALE GENOMIC DNA]</scope>
    <source>
        <strain evidence="2 3">LX-B</strain>
    </source>
</reference>
<feature type="transmembrane region" description="Helical" evidence="1">
    <location>
        <begin position="71"/>
        <end position="90"/>
    </location>
</feature>
<dbReference type="AlphaFoldDB" id="A0A4R1QVB4"/>
<feature type="transmembrane region" description="Helical" evidence="1">
    <location>
        <begin position="127"/>
        <end position="147"/>
    </location>
</feature>
<dbReference type="EMBL" id="SLUN01000044">
    <property type="protein sequence ID" value="TCL57888.1"/>
    <property type="molecule type" value="Genomic_DNA"/>
</dbReference>
<sequence length="155" mass="18155">MIGKEIFFFYKALIFSAAALLLIPKPSYKKYFMYGLLFGGIGDILVIMIFGKLLHLFEYQNLGIFNIADSFSFWTPWAWIATFAYFLYLLPVRKLFLALYILEFAFFGHTVGITLSNLGLFEYHGGYRYWAPAVYALWFSLAAWLYIRLEKLKLE</sequence>
<keyword evidence="3" id="KW-1185">Reference proteome</keyword>
<dbReference type="Proteomes" id="UP000295008">
    <property type="component" value="Unassembled WGS sequence"/>
</dbReference>
<feature type="transmembrane region" description="Helical" evidence="1">
    <location>
        <begin position="6"/>
        <end position="24"/>
    </location>
</feature>
<keyword evidence="1" id="KW-1133">Transmembrane helix</keyword>
<name>A0A4R1QVB4_HYDET</name>
<protein>
    <submittedName>
        <fullName evidence="2">Uncharacterized protein</fullName>
    </submittedName>
</protein>
<keyword evidence="1" id="KW-0812">Transmembrane</keyword>
<proteinExistence type="predicted"/>